<dbReference type="GO" id="GO:0016020">
    <property type="term" value="C:membrane"/>
    <property type="evidence" value="ECO:0007669"/>
    <property type="project" value="InterPro"/>
</dbReference>
<dbReference type="InterPro" id="IPR030385">
    <property type="entry name" value="G_IRG_dom"/>
</dbReference>
<dbReference type="PROSITE" id="PS51716">
    <property type="entry name" value="G_IRG"/>
    <property type="match status" value="1"/>
</dbReference>
<dbReference type="InterPro" id="IPR007743">
    <property type="entry name" value="Immunity-related_GTPase-like"/>
</dbReference>
<dbReference type="FunFam" id="3.40.50.300:FF:000541">
    <property type="entry name" value="Immunity related GTPase M"/>
    <property type="match status" value="1"/>
</dbReference>
<dbReference type="PANTHER" id="PTHR32341">
    <property type="entry name" value="INTERFERON-INDUCIBLE GTPASE"/>
    <property type="match status" value="1"/>
</dbReference>
<evidence type="ECO:0000256" key="6">
    <source>
        <dbReference type="SAM" id="Phobius"/>
    </source>
</evidence>
<organism evidence="8">
    <name type="scientific">Pundamilia nyererei</name>
    <dbReference type="NCBI Taxonomy" id="303518"/>
    <lineage>
        <taxon>Eukaryota</taxon>
        <taxon>Metazoa</taxon>
        <taxon>Chordata</taxon>
        <taxon>Craniata</taxon>
        <taxon>Vertebrata</taxon>
        <taxon>Euteleostomi</taxon>
        <taxon>Actinopterygii</taxon>
        <taxon>Neopterygii</taxon>
        <taxon>Teleostei</taxon>
        <taxon>Neoteleostei</taxon>
        <taxon>Acanthomorphata</taxon>
        <taxon>Ovalentaria</taxon>
        <taxon>Cichlomorphae</taxon>
        <taxon>Cichliformes</taxon>
        <taxon>Cichlidae</taxon>
        <taxon>African cichlids</taxon>
        <taxon>Pseudocrenilabrinae</taxon>
        <taxon>Haplochromini</taxon>
        <taxon>Pundamilia</taxon>
    </lineage>
</organism>
<dbReference type="GO" id="GO:0005525">
    <property type="term" value="F:GTP binding"/>
    <property type="evidence" value="ECO:0007669"/>
    <property type="project" value="UniProtKB-KW"/>
</dbReference>
<dbReference type="InterPro" id="IPR027417">
    <property type="entry name" value="P-loop_NTPase"/>
</dbReference>
<keyword evidence="6" id="KW-0472">Membrane</keyword>
<dbReference type="Pfam" id="PF05049">
    <property type="entry name" value="IIGP"/>
    <property type="match status" value="1"/>
</dbReference>
<feature type="region of interest" description="Disordered" evidence="5">
    <location>
        <begin position="24"/>
        <end position="61"/>
    </location>
</feature>
<evidence type="ECO:0000259" key="7">
    <source>
        <dbReference type="PROSITE" id="PS51716"/>
    </source>
</evidence>
<proteinExistence type="inferred from homology"/>
<dbReference type="Gene3D" id="3.40.50.300">
    <property type="entry name" value="P-loop containing nucleotide triphosphate hydrolases"/>
    <property type="match status" value="1"/>
</dbReference>
<reference evidence="8" key="1">
    <citation type="submission" date="2023-09" db="UniProtKB">
        <authorList>
            <consortium name="Ensembl"/>
        </authorList>
    </citation>
    <scope>IDENTIFICATION</scope>
</reference>
<keyword evidence="4" id="KW-0342">GTP-binding</keyword>
<sequence length="367" mass="40378">MAAPNPAYSEKKQDNIPLNIAITGESGSGKSSFVNSFRGVSDDDEGAAPTGVKQTTSEVTPYPHPNYSNVTLWDLPGIGTTKFPAKKYLKLVGFEKFDFFIIISNTRFTENDVKLAQETQKMKKKFYFVRSKIDNDINAERRKRDFSAERTLTEIRDDCVHSECLQGIESPRVFLVSSFKQHWCDFSLLQETLERELPMKKRDALLFVMLNINPEITRKKKKAFQSKLKYWATLSAAGAAVPVPGLSANVDAAVLVGAVKHYVHAFGLDIPSLKRLSVSTGVPYTDLCAVITSPLAAAEITTELLLKVMTQLVGVVKLIAAEEVSRLTLTAGIPAAMGLSFTITYTILNAIISSLMMLTGPEAGMQI</sequence>
<dbReference type="AlphaFoldDB" id="A0A3B4FGJ8"/>
<evidence type="ECO:0000256" key="5">
    <source>
        <dbReference type="SAM" id="MobiDB-lite"/>
    </source>
</evidence>
<evidence type="ECO:0000256" key="4">
    <source>
        <dbReference type="ARBA" id="ARBA00023134"/>
    </source>
</evidence>
<feature type="transmembrane region" description="Helical" evidence="6">
    <location>
        <begin position="335"/>
        <end position="358"/>
    </location>
</feature>
<keyword evidence="3" id="KW-0378">Hydrolase</keyword>
<accession>A0A3B4FGJ8</accession>
<keyword evidence="2" id="KW-0547">Nucleotide-binding</keyword>
<dbReference type="PANTHER" id="PTHR32341:SF10">
    <property type="entry name" value="INTERFERON-INDUCIBLE GTPASE 5"/>
    <property type="match status" value="1"/>
</dbReference>
<dbReference type="Ensembl" id="ENSPNYT00000009932.1">
    <property type="protein sequence ID" value="ENSPNYP00000009705.1"/>
    <property type="gene ID" value="ENSPNYG00000007188.1"/>
</dbReference>
<feature type="domain" description="IRG-type G" evidence="7">
    <location>
        <begin position="16"/>
        <end position="196"/>
    </location>
</feature>
<dbReference type="GeneTree" id="ENSGT00950000183007"/>
<keyword evidence="6" id="KW-0812">Transmembrane</keyword>
<name>A0A3B4FGJ8_9CICH</name>
<evidence type="ECO:0000256" key="1">
    <source>
        <dbReference type="ARBA" id="ARBA00005429"/>
    </source>
</evidence>
<evidence type="ECO:0000256" key="3">
    <source>
        <dbReference type="ARBA" id="ARBA00022801"/>
    </source>
</evidence>
<comment type="similarity">
    <text evidence="1">Belongs to the TRAFAC class dynamin-like GTPase superfamily. IRG family.</text>
</comment>
<evidence type="ECO:0000313" key="8">
    <source>
        <dbReference type="Ensembl" id="ENSPNYP00000009705.1"/>
    </source>
</evidence>
<protein>
    <recommendedName>
        <fullName evidence="7">IRG-type G domain-containing protein</fullName>
    </recommendedName>
</protein>
<dbReference type="InterPro" id="IPR051515">
    <property type="entry name" value="IRG"/>
</dbReference>
<dbReference type="GO" id="GO:0016787">
    <property type="term" value="F:hydrolase activity"/>
    <property type="evidence" value="ECO:0007669"/>
    <property type="project" value="UniProtKB-KW"/>
</dbReference>
<dbReference type="SUPFAM" id="SSF52540">
    <property type="entry name" value="P-loop containing nucleoside triphosphate hydrolases"/>
    <property type="match status" value="1"/>
</dbReference>
<keyword evidence="6" id="KW-1133">Transmembrane helix</keyword>
<evidence type="ECO:0000256" key="2">
    <source>
        <dbReference type="ARBA" id="ARBA00022741"/>
    </source>
</evidence>